<dbReference type="PROSITE" id="PS51000">
    <property type="entry name" value="HTH_DEOR_2"/>
    <property type="match status" value="1"/>
</dbReference>
<dbReference type="PANTHER" id="PTHR30363">
    <property type="entry name" value="HTH-TYPE TRANSCRIPTIONAL REGULATOR SRLR-RELATED"/>
    <property type="match status" value="1"/>
</dbReference>
<keyword evidence="1" id="KW-0805">Transcription regulation</keyword>
<dbReference type="SMART" id="SM00420">
    <property type="entry name" value="HTH_DEOR"/>
    <property type="match status" value="1"/>
</dbReference>
<dbReference type="GO" id="GO:0003700">
    <property type="term" value="F:DNA-binding transcription factor activity"/>
    <property type="evidence" value="ECO:0007669"/>
    <property type="project" value="InterPro"/>
</dbReference>
<dbReference type="Pfam" id="PF00455">
    <property type="entry name" value="DeoRC"/>
    <property type="match status" value="1"/>
</dbReference>
<evidence type="ECO:0000256" key="2">
    <source>
        <dbReference type="ARBA" id="ARBA00023125"/>
    </source>
</evidence>
<feature type="domain" description="HTH deoR-type" evidence="4">
    <location>
        <begin position="3"/>
        <end position="58"/>
    </location>
</feature>
<dbReference type="InterPro" id="IPR018356">
    <property type="entry name" value="Tscrpt_reg_HTH_DeoR_CS"/>
</dbReference>
<dbReference type="InterPro" id="IPR050313">
    <property type="entry name" value="Carb_Metab_HTH_regulators"/>
</dbReference>
<gene>
    <name evidence="5" type="ORF">EDM58_16780</name>
</gene>
<dbReference type="Gene3D" id="3.40.50.1360">
    <property type="match status" value="1"/>
</dbReference>
<evidence type="ECO:0000256" key="3">
    <source>
        <dbReference type="ARBA" id="ARBA00023163"/>
    </source>
</evidence>
<keyword evidence="2" id="KW-0238">DNA-binding</keyword>
<dbReference type="SMART" id="SM01134">
    <property type="entry name" value="DeoRC"/>
    <property type="match status" value="1"/>
</dbReference>
<organism evidence="5 6">
    <name type="scientific">Brevibacillus panacihumi</name>
    <dbReference type="NCBI Taxonomy" id="497735"/>
    <lineage>
        <taxon>Bacteria</taxon>
        <taxon>Bacillati</taxon>
        <taxon>Bacillota</taxon>
        <taxon>Bacilli</taxon>
        <taxon>Bacillales</taxon>
        <taxon>Paenibacillaceae</taxon>
        <taxon>Brevibacillus</taxon>
    </lineage>
</organism>
<dbReference type="SUPFAM" id="SSF100950">
    <property type="entry name" value="NagB/RpiA/CoA transferase-like"/>
    <property type="match status" value="1"/>
</dbReference>
<accession>A0A3M8CMA3</accession>
<keyword evidence="3" id="KW-0804">Transcription</keyword>
<dbReference type="SUPFAM" id="SSF46785">
    <property type="entry name" value="Winged helix' DNA-binding domain"/>
    <property type="match status" value="1"/>
</dbReference>
<dbReference type="InterPro" id="IPR036390">
    <property type="entry name" value="WH_DNA-bd_sf"/>
</dbReference>
<comment type="caution">
    <text evidence="5">The sequence shown here is derived from an EMBL/GenBank/DDBJ whole genome shotgun (WGS) entry which is preliminary data.</text>
</comment>
<dbReference type="RefSeq" id="WP_023556159.1">
    <property type="nucleotide sequence ID" value="NZ_JBCNED010000027.1"/>
</dbReference>
<dbReference type="Pfam" id="PF08220">
    <property type="entry name" value="HTH_DeoR"/>
    <property type="match status" value="1"/>
</dbReference>
<protein>
    <submittedName>
        <fullName evidence="5">DeoR/GlpR transcriptional regulator</fullName>
    </submittedName>
</protein>
<dbReference type="EMBL" id="RHHT01000034">
    <property type="protein sequence ID" value="RNB76753.1"/>
    <property type="molecule type" value="Genomic_DNA"/>
</dbReference>
<dbReference type="InterPro" id="IPR037171">
    <property type="entry name" value="NagB/RpiA_transferase-like"/>
</dbReference>
<dbReference type="Gene3D" id="1.10.10.10">
    <property type="entry name" value="Winged helix-like DNA-binding domain superfamily/Winged helix DNA-binding domain"/>
    <property type="match status" value="1"/>
</dbReference>
<name>A0A3M8CMA3_9BACL</name>
<proteinExistence type="predicted"/>
<dbReference type="PRINTS" id="PR00037">
    <property type="entry name" value="HTHLACR"/>
</dbReference>
<dbReference type="AlphaFoldDB" id="A0A3M8CMA3"/>
<evidence type="ECO:0000313" key="6">
    <source>
        <dbReference type="Proteomes" id="UP000281915"/>
    </source>
</evidence>
<dbReference type="PROSITE" id="PS00894">
    <property type="entry name" value="HTH_DEOR_1"/>
    <property type="match status" value="1"/>
</dbReference>
<dbReference type="InterPro" id="IPR001034">
    <property type="entry name" value="DeoR_HTH"/>
</dbReference>
<dbReference type="InterPro" id="IPR036388">
    <property type="entry name" value="WH-like_DNA-bd_sf"/>
</dbReference>
<reference evidence="5 6" key="1">
    <citation type="submission" date="2018-10" db="EMBL/GenBank/DDBJ databases">
        <title>Phylogenomics of Brevibacillus.</title>
        <authorList>
            <person name="Dunlap C."/>
        </authorList>
    </citation>
    <scope>NUCLEOTIDE SEQUENCE [LARGE SCALE GENOMIC DNA]</scope>
    <source>
        <strain evidence="5 6">JCM 15085</strain>
    </source>
</reference>
<evidence type="ECO:0000313" key="5">
    <source>
        <dbReference type="EMBL" id="RNB76753.1"/>
    </source>
</evidence>
<dbReference type="Proteomes" id="UP000281915">
    <property type="component" value="Unassembled WGS sequence"/>
</dbReference>
<evidence type="ECO:0000259" key="4">
    <source>
        <dbReference type="PROSITE" id="PS51000"/>
    </source>
</evidence>
<dbReference type="GO" id="GO:0003677">
    <property type="term" value="F:DNA binding"/>
    <property type="evidence" value="ECO:0007669"/>
    <property type="project" value="UniProtKB-KW"/>
</dbReference>
<sequence length="250" mass="27813">MMENPRAKEILEHLNRRSPLSIDELATLLAVSTVTVRRDLAELENEGLIIRQRGGAALPSNSIEPMFYQRHKQHLELKKQIAKYAAEQVEEGEVIAIDVGTTAAEFAKELLKKNNLTVFTNSFQAASILAKSQHQVYFVGGMLRKSEMSMVGSIAKDTVLKFNYDRFYMGLAGISHSAGPTDYSLEDAEVKRCFISKSKEVIALVDKTKFGKSSLVKVCEMDEITTVITNQDDGVAGQEMAYFRGKLITV</sequence>
<dbReference type="InterPro" id="IPR014036">
    <property type="entry name" value="DeoR-like_C"/>
</dbReference>
<dbReference type="PANTHER" id="PTHR30363:SF44">
    <property type="entry name" value="AGA OPERON TRANSCRIPTIONAL REPRESSOR-RELATED"/>
    <property type="match status" value="1"/>
</dbReference>
<evidence type="ECO:0000256" key="1">
    <source>
        <dbReference type="ARBA" id="ARBA00023015"/>
    </source>
</evidence>